<protein>
    <submittedName>
        <fullName evidence="2">Uncharacterized protein</fullName>
    </submittedName>
</protein>
<keyword evidence="1" id="KW-0732">Signal</keyword>
<dbReference type="AlphaFoldDB" id="A0A1Y1X137"/>
<sequence length="257" mass="29642">MKILNLLLLLFIPVKVYCSSQNHTPSNILNQLLAAVNELCIHKSDDCGQKIIGDNPIKIEIGKDSNSKPIMGIIYDIFRELRRLSKNEALEFFKKELFPLAKSIINEYGIESFNENIIAELLKSNIDPNIFPSDEYVKNLYIYPTYVGAKKWAGIKEFPTSTGFSTNYVNNKPSFKDNKLCRMVQLQIHPITMIKYSGSKISYEIDYNFSPKEMYFYKPISNINIINNHRDEINSLLFGLKSTTDTDIPNKYIKKIF</sequence>
<comment type="caution">
    <text evidence="2">The sequence shown here is derived from an EMBL/GenBank/DDBJ whole genome shotgun (WGS) entry which is preliminary data.</text>
</comment>
<reference evidence="2 3" key="1">
    <citation type="submission" date="2016-08" db="EMBL/GenBank/DDBJ databases">
        <title>A Parts List for Fungal Cellulosomes Revealed by Comparative Genomics.</title>
        <authorList>
            <consortium name="DOE Joint Genome Institute"/>
            <person name="Haitjema C.H."/>
            <person name="Gilmore S.P."/>
            <person name="Henske J.K."/>
            <person name="Solomon K.V."/>
            <person name="De Groot R."/>
            <person name="Kuo A."/>
            <person name="Mondo S.J."/>
            <person name="Salamov A.A."/>
            <person name="Labutti K."/>
            <person name="Zhao Z."/>
            <person name="Chiniquy J."/>
            <person name="Barry K."/>
            <person name="Brewer H.M."/>
            <person name="Purvine S.O."/>
            <person name="Wright A.T."/>
            <person name="Boxma B."/>
            <person name="Van Alen T."/>
            <person name="Hackstein J.H."/>
            <person name="Baker S.E."/>
            <person name="Grigoriev I.V."/>
            <person name="O'Malley M.A."/>
        </authorList>
    </citation>
    <scope>NUCLEOTIDE SEQUENCE [LARGE SCALE GENOMIC DNA]</scope>
    <source>
        <strain evidence="2 3">S4</strain>
    </source>
</reference>
<dbReference type="EMBL" id="MCFG01000178">
    <property type="protein sequence ID" value="ORX79375.1"/>
    <property type="molecule type" value="Genomic_DNA"/>
</dbReference>
<feature type="signal peptide" evidence="1">
    <location>
        <begin position="1"/>
        <end position="18"/>
    </location>
</feature>
<reference evidence="2 3" key="2">
    <citation type="submission" date="2016-08" db="EMBL/GenBank/DDBJ databases">
        <title>Pervasive Adenine N6-methylation of Active Genes in Fungi.</title>
        <authorList>
            <consortium name="DOE Joint Genome Institute"/>
            <person name="Mondo S.J."/>
            <person name="Dannebaum R.O."/>
            <person name="Kuo R.C."/>
            <person name="Labutti K."/>
            <person name="Haridas S."/>
            <person name="Kuo A."/>
            <person name="Salamov A."/>
            <person name="Ahrendt S.R."/>
            <person name="Lipzen A."/>
            <person name="Sullivan W."/>
            <person name="Andreopoulos W.B."/>
            <person name="Clum A."/>
            <person name="Lindquist E."/>
            <person name="Daum C."/>
            <person name="Ramamoorthy G.K."/>
            <person name="Gryganskyi A."/>
            <person name="Culley D."/>
            <person name="Magnuson J.K."/>
            <person name="James T.Y."/>
            <person name="O'Malley M.A."/>
            <person name="Stajich J.E."/>
            <person name="Spatafora J.W."/>
            <person name="Visel A."/>
            <person name="Grigoriev I.V."/>
        </authorList>
    </citation>
    <scope>NUCLEOTIDE SEQUENCE [LARGE SCALE GENOMIC DNA]</scope>
    <source>
        <strain evidence="2 3">S4</strain>
    </source>
</reference>
<name>A0A1Y1X137_9FUNG</name>
<evidence type="ECO:0000313" key="3">
    <source>
        <dbReference type="Proteomes" id="UP000193944"/>
    </source>
</evidence>
<accession>A0A1Y1X137</accession>
<evidence type="ECO:0000256" key="1">
    <source>
        <dbReference type="SAM" id="SignalP"/>
    </source>
</evidence>
<dbReference type="Proteomes" id="UP000193944">
    <property type="component" value="Unassembled WGS sequence"/>
</dbReference>
<feature type="chain" id="PRO_5011988101" evidence="1">
    <location>
        <begin position="19"/>
        <end position="257"/>
    </location>
</feature>
<evidence type="ECO:0000313" key="2">
    <source>
        <dbReference type="EMBL" id="ORX79375.1"/>
    </source>
</evidence>
<keyword evidence="3" id="KW-1185">Reference proteome</keyword>
<proteinExistence type="predicted"/>
<gene>
    <name evidence="2" type="ORF">BCR32DRAFT_281486</name>
</gene>
<organism evidence="2 3">
    <name type="scientific">Anaeromyces robustus</name>
    <dbReference type="NCBI Taxonomy" id="1754192"/>
    <lineage>
        <taxon>Eukaryota</taxon>
        <taxon>Fungi</taxon>
        <taxon>Fungi incertae sedis</taxon>
        <taxon>Chytridiomycota</taxon>
        <taxon>Chytridiomycota incertae sedis</taxon>
        <taxon>Neocallimastigomycetes</taxon>
        <taxon>Neocallimastigales</taxon>
        <taxon>Neocallimastigaceae</taxon>
        <taxon>Anaeromyces</taxon>
    </lineage>
</organism>